<reference evidence="1 2" key="1">
    <citation type="submission" date="2024-10" db="EMBL/GenBank/DDBJ databases">
        <title>Updated reference genomes for cyclostephanoid diatoms.</title>
        <authorList>
            <person name="Roberts W.R."/>
            <person name="Alverson A.J."/>
        </authorList>
    </citation>
    <scope>NUCLEOTIDE SEQUENCE [LARGE SCALE GENOMIC DNA]</scope>
    <source>
        <strain evidence="1 2">AJA010-31</strain>
    </source>
</reference>
<sequence>MASKGANDEGKNVHAVEMRKRSVEVMNAFRQLKHQLASKNQRGEIVFTQCGHRTSKFLTEMCVRVGNGNNPNALKFVSPLPKHEVYKTTMAKFYEQAKAHIQALEKRKKSAQESHKSYVSIDGYYTFDRPIVNELI</sequence>
<keyword evidence="2" id="KW-1185">Reference proteome</keyword>
<gene>
    <name evidence="1" type="ORF">ACHAWO_006546</name>
</gene>
<dbReference type="EMBL" id="JALLPJ020001352">
    <property type="protein sequence ID" value="KAL3768176.1"/>
    <property type="molecule type" value="Genomic_DNA"/>
</dbReference>
<comment type="caution">
    <text evidence="1">The sequence shown here is derived from an EMBL/GenBank/DDBJ whole genome shotgun (WGS) entry which is preliminary data.</text>
</comment>
<accession>A0ABD3MZC4</accession>
<proteinExistence type="predicted"/>
<name>A0ABD3MZC4_9STRA</name>
<evidence type="ECO:0000313" key="1">
    <source>
        <dbReference type="EMBL" id="KAL3768176.1"/>
    </source>
</evidence>
<protein>
    <submittedName>
        <fullName evidence="1">Uncharacterized protein</fullName>
    </submittedName>
</protein>
<dbReference type="Proteomes" id="UP001530400">
    <property type="component" value="Unassembled WGS sequence"/>
</dbReference>
<organism evidence="1 2">
    <name type="scientific">Cyclotella atomus</name>
    <dbReference type="NCBI Taxonomy" id="382360"/>
    <lineage>
        <taxon>Eukaryota</taxon>
        <taxon>Sar</taxon>
        <taxon>Stramenopiles</taxon>
        <taxon>Ochrophyta</taxon>
        <taxon>Bacillariophyta</taxon>
        <taxon>Coscinodiscophyceae</taxon>
        <taxon>Thalassiosirophycidae</taxon>
        <taxon>Stephanodiscales</taxon>
        <taxon>Stephanodiscaceae</taxon>
        <taxon>Cyclotella</taxon>
    </lineage>
</organism>
<dbReference type="AlphaFoldDB" id="A0ABD3MZC4"/>
<evidence type="ECO:0000313" key="2">
    <source>
        <dbReference type="Proteomes" id="UP001530400"/>
    </source>
</evidence>